<dbReference type="SUPFAM" id="SSF56436">
    <property type="entry name" value="C-type lectin-like"/>
    <property type="match status" value="1"/>
</dbReference>
<keyword evidence="4" id="KW-1185">Reference proteome</keyword>
<keyword evidence="1" id="KW-0732">Signal</keyword>
<dbReference type="InterPro" id="IPR001304">
    <property type="entry name" value="C-type_lectin-like"/>
</dbReference>
<dbReference type="AlphaFoldDB" id="A0A9N7U062"/>
<evidence type="ECO:0000259" key="2">
    <source>
        <dbReference type="Pfam" id="PF00059"/>
    </source>
</evidence>
<comment type="caution">
    <text evidence="3">The sequence shown here is derived from an EMBL/GenBank/DDBJ whole genome shotgun (WGS) entry which is preliminary data.</text>
</comment>
<dbReference type="PANTHER" id="PTHR45784:SF3">
    <property type="entry name" value="C-TYPE LECTIN DOMAIN FAMILY 4 MEMBER K-LIKE-RELATED"/>
    <property type="match status" value="1"/>
</dbReference>
<dbReference type="Pfam" id="PF00059">
    <property type="entry name" value="Lectin_C"/>
    <property type="match status" value="1"/>
</dbReference>
<protein>
    <recommendedName>
        <fullName evidence="2">C-type lectin domain-containing protein</fullName>
    </recommendedName>
</protein>
<evidence type="ECO:0000313" key="4">
    <source>
        <dbReference type="Proteomes" id="UP001153269"/>
    </source>
</evidence>
<sequence>MEGIFIGVLCLSGFLTFSTCLLHQYHFVSDAMTWTEAQSYCREKYTDLATIENTEEMKKCNDTVSAAAVKTLVKMKVKLQDSSLDLNDPAVKEQILKEASLQNRP</sequence>
<feature type="domain" description="C-type lectin" evidence="2">
    <location>
        <begin position="31"/>
        <end position="76"/>
    </location>
</feature>
<evidence type="ECO:0000313" key="3">
    <source>
        <dbReference type="EMBL" id="CAB1421319.1"/>
    </source>
</evidence>
<dbReference type="EMBL" id="CADEAL010000517">
    <property type="protein sequence ID" value="CAB1421319.1"/>
    <property type="molecule type" value="Genomic_DNA"/>
</dbReference>
<feature type="chain" id="PRO_5040479589" description="C-type lectin domain-containing protein" evidence="1">
    <location>
        <begin position="21"/>
        <end position="105"/>
    </location>
</feature>
<reference evidence="3" key="1">
    <citation type="submission" date="2020-03" db="EMBL/GenBank/DDBJ databases">
        <authorList>
            <person name="Weist P."/>
        </authorList>
    </citation>
    <scope>NUCLEOTIDE SEQUENCE</scope>
</reference>
<evidence type="ECO:0000256" key="1">
    <source>
        <dbReference type="SAM" id="SignalP"/>
    </source>
</evidence>
<accession>A0A9N7U062</accession>
<proteinExistence type="predicted"/>
<organism evidence="3 4">
    <name type="scientific">Pleuronectes platessa</name>
    <name type="common">European plaice</name>
    <dbReference type="NCBI Taxonomy" id="8262"/>
    <lineage>
        <taxon>Eukaryota</taxon>
        <taxon>Metazoa</taxon>
        <taxon>Chordata</taxon>
        <taxon>Craniata</taxon>
        <taxon>Vertebrata</taxon>
        <taxon>Euteleostomi</taxon>
        <taxon>Actinopterygii</taxon>
        <taxon>Neopterygii</taxon>
        <taxon>Teleostei</taxon>
        <taxon>Neoteleostei</taxon>
        <taxon>Acanthomorphata</taxon>
        <taxon>Carangaria</taxon>
        <taxon>Pleuronectiformes</taxon>
        <taxon>Pleuronectoidei</taxon>
        <taxon>Pleuronectidae</taxon>
        <taxon>Pleuronectes</taxon>
    </lineage>
</organism>
<dbReference type="InterPro" id="IPR016186">
    <property type="entry name" value="C-type_lectin-like/link_sf"/>
</dbReference>
<feature type="signal peptide" evidence="1">
    <location>
        <begin position="1"/>
        <end position="20"/>
    </location>
</feature>
<dbReference type="Gene3D" id="3.10.100.10">
    <property type="entry name" value="Mannose-Binding Protein A, subunit A"/>
    <property type="match status" value="1"/>
</dbReference>
<name>A0A9N7U062_PLEPL</name>
<dbReference type="InterPro" id="IPR016187">
    <property type="entry name" value="CTDL_fold"/>
</dbReference>
<dbReference type="PANTHER" id="PTHR45784">
    <property type="entry name" value="C-TYPE LECTIN DOMAIN FAMILY 20 MEMBER A-RELATED"/>
    <property type="match status" value="1"/>
</dbReference>
<dbReference type="Proteomes" id="UP001153269">
    <property type="component" value="Unassembled WGS sequence"/>
</dbReference>
<gene>
    <name evidence="3" type="ORF">PLEPLA_LOCUS9201</name>
</gene>